<proteinExistence type="predicted"/>
<sequence>MAEFTAHAMTEDLCSACSDTSEEESGWTFYFDEFLASKTNEAQSSISTPSMLSDAASYVARKYTLKADASLKIRKAVGVPCVRDDSLEDTACSPQLDRGCDKLDGGAHNIEYYMGKEEIISFHFHF</sequence>
<evidence type="ECO:0000313" key="1">
    <source>
        <dbReference type="EMBL" id="KAK8968035.1"/>
    </source>
</evidence>
<gene>
    <name evidence="1" type="ORF">KSP40_PGU008258</name>
</gene>
<protein>
    <submittedName>
        <fullName evidence="1">Uncharacterized protein</fullName>
    </submittedName>
</protein>
<comment type="caution">
    <text evidence="1">The sequence shown here is derived from an EMBL/GenBank/DDBJ whole genome shotgun (WGS) entry which is preliminary data.</text>
</comment>
<dbReference type="PANTHER" id="PTHR33974:SF2">
    <property type="entry name" value="VASCULAR-RELATED UNKNOWN PROTEIN 1"/>
    <property type="match status" value="1"/>
</dbReference>
<dbReference type="InterPro" id="IPR039280">
    <property type="entry name" value="VUP"/>
</dbReference>
<reference evidence="1 2" key="1">
    <citation type="journal article" date="2022" name="Nat. Plants">
        <title>Genomes of leafy and leafless Platanthera orchids illuminate the evolution of mycoheterotrophy.</title>
        <authorList>
            <person name="Li M.H."/>
            <person name="Liu K.W."/>
            <person name="Li Z."/>
            <person name="Lu H.C."/>
            <person name="Ye Q.L."/>
            <person name="Zhang D."/>
            <person name="Wang J.Y."/>
            <person name="Li Y.F."/>
            <person name="Zhong Z.M."/>
            <person name="Liu X."/>
            <person name="Yu X."/>
            <person name="Liu D.K."/>
            <person name="Tu X.D."/>
            <person name="Liu B."/>
            <person name="Hao Y."/>
            <person name="Liao X.Y."/>
            <person name="Jiang Y.T."/>
            <person name="Sun W.H."/>
            <person name="Chen J."/>
            <person name="Chen Y.Q."/>
            <person name="Ai Y."/>
            <person name="Zhai J.W."/>
            <person name="Wu S.S."/>
            <person name="Zhou Z."/>
            <person name="Hsiao Y.Y."/>
            <person name="Wu W.L."/>
            <person name="Chen Y.Y."/>
            <person name="Lin Y.F."/>
            <person name="Hsu J.L."/>
            <person name="Li C.Y."/>
            <person name="Wang Z.W."/>
            <person name="Zhao X."/>
            <person name="Zhong W.Y."/>
            <person name="Ma X.K."/>
            <person name="Ma L."/>
            <person name="Huang J."/>
            <person name="Chen G.Z."/>
            <person name="Huang M.Z."/>
            <person name="Huang L."/>
            <person name="Peng D.H."/>
            <person name="Luo Y.B."/>
            <person name="Zou S.Q."/>
            <person name="Chen S.P."/>
            <person name="Lan S."/>
            <person name="Tsai W.C."/>
            <person name="Van de Peer Y."/>
            <person name="Liu Z.J."/>
        </authorList>
    </citation>
    <scope>NUCLEOTIDE SEQUENCE [LARGE SCALE GENOMIC DNA]</scope>
    <source>
        <strain evidence="1">Lor288</strain>
    </source>
</reference>
<name>A0ABR2MV08_9ASPA</name>
<keyword evidence="2" id="KW-1185">Reference proteome</keyword>
<accession>A0ABR2MV08</accession>
<dbReference type="Proteomes" id="UP001412067">
    <property type="component" value="Unassembled WGS sequence"/>
</dbReference>
<organism evidence="1 2">
    <name type="scientific">Platanthera guangdongensis</name>
    <dbReference type="NCBI Taxonomy" id="2320717"/>
    <lineage>
        <taxon>Eukaryota</taxon>
        <taxon>Viridiplantae</taxon>
        <taxon>Streptophyta</taxon>
        <taxon>Embryophyta</taxon>
        <taxon>Tracheophyta</taxon>
        <taxon>Spermatophyta</taxon>
        <taxon>Magnoliopsida</taxon>
        <taxon>Liliopsida</taxon>
        <taxon>Asparagales</taxon>
        <taxon>Orchidaceae</taxon>
        <taxon>Orchidoideae</taxon>
        <taxon>Orchideae</taxon>
        <taxon>Orchidinae</taxon>
        <taxon>Platanthera</taxon>
    </lineage>
</organism>
<dbReference type="PANTHER" id="PTHR33974">
    <property type="entry name" value="VASCULAR-RELATED UNKNOWN PROTEIN 1-RELATED"/>
    <property type="match status" value="1"/>
</dbReference>
<dbReference type="EMBL" id="JBBWWR010000004">
    <property type="protein sequence ID" value="KAK8968035.1"/>
    <property type="molecule type" value="Genomic_DNA"/>
</dbReference>
<evidence type="ECO:0000313" key="2">
    <source>
        <dbReference type="Proteomes" id="UP001412067"/>
    </source>
</evidence>